<reference evidence="1" key="1">
    <citation type="submission" date="2021-08" db="EMBL/GenBank/DDBJ databases">
        <title>The first chromosome-level gecko genome reveals the dynamic sex chromosomes of Neotropical dwarf geckos (Sphaerodactylidae: Sphaerodactylus).</title>
        <authorList>
            <person name="Pinto B.J."/>
            <person name="Keating S.E."/>
            <person name="Gamble T."/>
        </authorList>
    </citation>
    <scope>NUCLEOTIDE SEQUENCE</scope>
    <source>
        <strain evidence="1">TG3544</strain>
    </source>
</reference>
<protein>
    <submittedName>
        <fullName evidence="1">Roundabout 3</fullName>
    </submittedName>
</protein>
<dbReference type="EMBL" id="CM037625">
    <property type="protein sequence ID" value="KAH7997661.1"/>
    <property type="molecule type" value="Genomic_DNA"/>
</dbReference>
<keyword evidence="2" id="KW-1185">Reference proteome</keyword>
<gene>
    <name evidence="1" type="primary">ROBO3_1</name>
    <name evidence="1" type="ORF">K3G42_004900</name>
</gene>
<evidence type="ECO:0000313" key="1">
    <source>
        <dbReference type="EMBL" id="KAH7997661.1"/>
    </source>
</evidence>
<name>A0ACB8EXD9_9SAUR</name>
<accession>A0ACB8EXD9</accession>
<comment type="caution">
    <text evidence="1">The sequence shown here is derived from an EMBL/GenBank/DDBJ whole genome shotgun (WGS) entry which is preliminary data.</text>
</comment>
<proteinExistence type="predicted"/>
<organism evidence="1 2">
    <name type="scientific">Sphaerodactylus townsendi</name>
    <dbReference type="NCBI Taxonomy" id="933632"/>
    <lineage>
        <taxon>Eukaryota</taxon>
        <taxon>Metazoa</taxon>
        <taxon>Chordata</taxon>
        <taxon>Craniata</taxon>
        <taxon>Vertebrata</taxon>
        <taxon>Euteleostomi</taxon>
        <taxon>Lepidosauria</taxon>
        <taxon>Squamata</taxon>
        <taxon>Bifurcata</taxon>
        <taxon>Gekkota</taxon>
        <taxon>Sphaerodactylidae</taxon>
        <taxon>Sphaerodactylus</taxon>
    </lineage>
</organism>
<dbReference type="Proteomes" id="UP000827872">
    <property type="component" value="Linkage Group LG12"/>
</dbReference>
<sequence>MGKEANVCSLVAAPGSCHSEIRGGKLMMSNTRKSDAGMYICVATNMVGERDSEPAELVVFERPTFIKRPINQVVLAEDTVNFHCEVQGDPVPTSRWRKEEGELPRGRSEIQNDNTLRIIRVSAEDEGTYTCVAENSVGKSEASGSLSVHVKLEGQQGGIRLSQTLEQYQDRVIINPFAIQAVLVFCKE</sequence>
<evidence type="ECO:0000313" key="2">
    <source>
        <dbReference type="Proteomes" id="UP000827872"/>
    </source>
</evidence>